<dbReference type="InterPro" id="IPR036097">
    <property type="entry name" value="HisK_dim/P_sf"/>
</dbReference>
<dbReference type="SUPFAM" id="SSF55874">
    <property type="entry name" value="ATPase domain of HSP90 chaperone/DNA topoisomerase II/histidine kinase"/>
    <property type="match status" value="1"/>
</dbReference>
<reference evidence="9 10" key="1">
    <citation type="journal article" date="2016" name="BMC Genomics">
        <title>Type VI secretion systems of human gut Bacteroidales segregate into three genetic architectures, two of which are contained on mobile genetic elements.</title>
        <authorList>
            <person name="Coyne M.J."/>
            <person name="Roelofs K.G."/>
            <person name="Comstock L.E."/>
        </authorList>
    </citation>
    <scope>NUCLEOTIDE SEQUENCE [LARGE SCALE GENOMIC DNA]</scope>
    <source>
        <strain evidence="9 10">CL09T03C01</strain>
    </source>
</reference>
<sequence length="781" mass="89988">MYIKQDGANKKKRPTINKWIYRFLAIVSMLLVVIPAGANVHYKIGVIHSYEKGYHDAERYHQTLEKELSTVGIKAEINDLFLNCDELRYEDELVRASFFIDELTDWGADIIVIFNNQAAYSMLKCDNPRLRNIPVVFSGVYHPDRELIGQFPNVTGFSDIPDFVSTIRMIENMMGKSRIVVMSGSGMIDKQMWENLDNQCKEAGIETYEGDVFEHILAHRVVRNAYLEEKDELINEEIDTTVVMRLMSEAMPLRTIQQTARGSETYLMLTSRTYNSMDAQEFFVNPSFAVINEGFGSNTKMLGGYFCPLESQMKHLAEGIALRLQGKMPAQQITPLPKEYVLNWHALQRYGISATGLPEEYTVMYIPFFVRYRSLLISGFLLASFLIVAVIAFLIYSICHERGRKREALRALRYEHETLELAIEGGMTYAWRREKGGLSFDPHFYKLIHYTDKFITREQILQYIHPQDRERFCARFLQSNQYTNQREQYRCNFSGKYQWWEFRYNYVLSDGHAAVVTGLLQNIQEVKDRETELIEARNIAEQAELKQSFLNNMSHEIRTPLNAIVGFSSILTETLQTDDEEIKEYINIIHTNTDLLLNLINDILELSRIDSGAASFTRQDKNVRTLLESYYRTFHVQVKPGLEFLCDFPDENYTVSVDPMRLQQVVTNFLSNANKFTESGYIRLGYRYIAEEDKISIFVEDTGKGIPKNELEMIFSRFYKRDEFAQGAGLGLAICQGIVLRLHGQIKVESEVGKGSRFSVLLPAVAADGIQNDSVRQKPAS</sequence>
<evidence type="ECO:0000256" key="5">
    <source>
        <dbReference type="ARBA" id="ARBA00022777"/>
    </source>
</evidence>
<keyword evidence="5 9" id="KW-0418">Kinase</keyword>
<organism evidence="9 10">
    <name type="scientific">Bacteroides stercoris</name>
    <dbReference type="NCBI Taxonomy" id="46506"/>
    <lineage>
        <taxon>Bacteria</taxon>
        <taxon>Pseudomonadati</taxon>
        <taxon>Bacteroidota</taxon>
        <taxon>Bacteroidia</taxon>
        <taxon>Bacteroidales</taxon>
        <taxon>Bacteroidaceae</taxon>
        <taxon>Bacteroides</taxon>
    </lineage>
</organism>
<evidence type="ECO:0000256" key="4">
    <source>
        <dbReference type="ARBA" id="ARBA00022679"/>
    </source>
</evidence>
<dbReference type="PROSITE" id="PS50109">
    <property type="entry name" value="HIS_KIN"/>
    <property type="match status" value="1"/>
</dbReference>
<comment type="catalytic activity">
    <reaction evidence="1">
        <text>ATP + protein L-histidine = ADP + protein N-phospho-L-histidine.</text>
        <dbReference type="EC" id="2.7.13.3"/>
    </reaction>
</comment>
<dbReference type="SMART" id="SM00388">
    <property type="entry name" value="HisKA"/>
    <property type="match status" value="1"/>
</dbReference>
<dbReference type="AlphaFoldDB" id="A0A108T4A3"/>
<dbReference type="InterPro" id="IPR004358">
    <property type="entry name" value="Sig_transdc_His_kin-like_C"/>
</dbReference>
<evidence type="ECO:0000313" key="9">
    <source>
        <dbReference type="EMBL" id="KWR53120.1"/>
    </source>
</evidence>
<accession>A0A108T4A3</accession>
<dbReference type="EMBL" id="LRGC01000015">
    <property type="protein sequence ID" value="KWR53120.1"/>
    <property type="molecule type" value="Genomic_DNA"/>
</dbReference>
<dbReference type="GO" id="GO:0000155">
    <property type="term" value="F:phosphorelay sensor kinase activity"/>
    <property type="evidence" value="ECO:0007669"/>
    <property type="project" value="InterPro"/>
</dbReference>
<dbReference type="Gene3D" id="1.10.287.130">
    <property type="match status" value="1"/>
</dbReference>
<evidence type="ECO:0000256" key="7">
    <source>
        <dbReference type="SAM" id="Phobius"/>
    </source>
</evidence>
<dbReference type="Pfam" id="PF00512">
    <property type="entry name" value="HisKA"/>
    <property type="match status" value="1"/>
</dbReference>
<dbReference type="Gene3D" id="3.40.50.2300">
    <property type="match status" value="2"/>
</dbReference>
<dbReference type="InterPro" id="IPR003661">
    <property type="entry name" value="HisK_dim/P_dom"/>
</dbReference>
<dbReference type="EC" id="2.7.13.3" evidence="2"/>
<feature type="transmembrane region" description="Helical" evidence="7">
    <location>
        <begin position="375"/>
        <end position="396"/>
    </location>
</feature>
<dbReference type="Gene3D" id="3.30.565.10">
    <property type="entry name" value="Histidine kinase-like ATPase, C-terminal domain"/>
    <property type="match status" value="1"/>
</dbReference>
<feature type="domain" description="Histidine kinase" evidence="8">
    <location>
        <begin position="552"/>
        <end position="766"/>
    </location>
</feature>
<gene>
    <name evidence="9" type="primary">rcsC</name>
    <name evidence="9" type="ORF">AA415_02606</name>
</gene>
<keyword evidence="10" id="KW-1185">Reference proteome</keyword>
<keyword evidence="4 9" id="KW-0808">Transferase</keyword>
<dbReference type="Pfam" id="PF02518">
    <property type="entry name" value="HATPase_c"/>
    <property type="match status" value="1"/>
</dbReference>
<proteinExistence type="predicted"/>
<dbReference type="InterPro" id="IPR005467">
    <property type="entry name" value="His_kinase_dom"/>
</dbReference>
<protein>
    <recommendedName>
        <fullName evidence="2">histidine kinase</fullName>
        <ecNumber evidence="2">2.7.13.3</ecNumber>
    </recommendedName>
</protein>
<evidence type="ECO:0000313" key="10">
    <source>
        <dbReference type="Proteomes" id="UP000056419"/>
    </source>
</evidence>
<dbReference type="PATRIC" id="fig|46506.5.peg.2797"/>
<evidence type="ECO:0000256" key="3">
    <source>
        <dbReference type="ARBA" id="ARBA00022553"/>
    </source>
</evidence>
<evidence type="ECO:0000256" key="2">
    <source>
        <dbReference type="ARBA" id="ARBA00012438"/>
    </source>
</evidence>
<dbReference type="SMART" id="SM00387">
    <property type="entry name" value="HATPase_c"/>
    <property type="match status" value="1"/>
</dbReference>
<name>A0A108T4A3_BACSE</name>
<dbReference type="CDD" id="cd00082">
    <property type="entry name" value="HisKA"/>
    <property type="match status" value="1"/>
</dbReference>
<comment type="caution">
    <text evidence="9">The sequence shown here is derived from an EMBL/GenBank/DDBJ whole genome shotgun (WGS) entry which is preliminary data.</text>
</comment>
<keyword evidence="7" id="KW-1133">Transmembrane helix</keyword>
<dbReference type="SUPFAM" id="SSF55785">
    <property type="entry name" value="PYP-like sensor domain (PAS domain)"/>
    <property type="match status" value="1"/>
</dbReference>
<dbReference type="Proteomes" id="UP000056419">
    <property type="component" value="Unassembled WGS sequence"/>
</dbReference>
<dbReference type="InterPro" id="IPR003594">
    <property type="entry name" value="HATPase_dom"/>
</dbReference>
<keyword evidence="7" id="KW-0472">Membrane</keyword>
<dbReference type="InterPro" id="IPR036890">
    <property type="entry name" value="HATPase_C_sf"/>
</dbReference>
<feature type="transmembrane region" description="Helical" evidence="7">
    <location>
        <begin position="20"/>
        <end position="38"/>
    </location>
</feature>
<keyword evidence="7" id="KW-0812">Transmembrane</keyword>
<dbReference type="Gene3D" id="3.30.450.20">
    <property type="entry name" value="PAS domain"/>
    <property type="match status" value="1"/>
</dbReference>
<keyword evidence="3" id="KW-0597">Phosphoprotein</keyword>
<dbReference type="FunFam" id="1.10.287.130:FF:000001">
    <property type="entry name" value="Two-component sensor histidine kinase"/>
    <property type="match status" value="1"/>
</dbReference>
<dbReference type="SUPFAM" id="SSF47384">
    <property type="entry name" value="Homodimeric domain of signal transducing histidine kinase"/>
    <property type="match status" value="1"/>
</dbReference>
<dbReference type="InterPro" id="IPR050736">
    <property type="entry name" value="Sensor_HK_Regulatory"/>
</dbReference>
<evidence type="ECO:0000256" key="1">
    <source>
        <dbReference type="ARBA" id="ARBA00000085"/>
    </source>
</evidence>
<dbReference type="RefSeq" id="WP_060386265.1">
    <property type="nucleotide sequence ID" value="NZ_LRGC01000015.1"/>
</dbReference>
<dbReference type="STRING" id="46506.AA415_02606"/>
<dbReference type="PANTHER" id="PTHR43711:SF31">
    <property type="entry name" value="HISTIDINE KINASE"/>
    <property type="match status" value="1"/>
</dbReference>
<dbReference type="PRINTS" id="PR00344">
    <property type="entry name" value="BCTRLSENSOR"/>
</dbReference>
<evidence type="ECO:0000259" key="8">
    <source>
        <dbReference type="PROSITE" id="PS50109"/>
    </source>
</evidence>
<dbReference type="PANTHER" id="PTHR43711">
    <property type="entry name" value="TWO-COMPONENT HISTIDINE KINASE"/>
    <property type="match status" value="1"/>
</dbReference>
<dbReference type="InterPro" id="IPR035965">
    <property type="entry name" value="PAS-like_dom_sf"/>
</dbReference>
<evidence type="ECO:0000256" key="6">
    <source>
        <dbReference type="ARBA" id="ARBA00023012"/>
    </source>
</evidence>
<keyword evidence="6" id="KW-0902">Two-component regulatory system</keyword>